<evidence type="ECO:0000256" key="10">
    <source>
        <dbReference type="SAM" id="SignalP"/>
    </source>
</evidence>
<dbReference type="Gene3D" id="2.60.40.10">
    <property type="entry name" value="Immunoglobulins"/>
    <property type="match status" value="2"/>
</dbReference>
<keyword evidence="3 10" id="KW-0732">Signal</keyword>
<evidence type="ECO:0000256" key="5">
    <source>
        <dbReference type="ARBA" id="ARBA00023136"/>
    </source>
</evidence>
<dbReference type="EMBL" id="JAOPHQ010002072">
    <property type="protein sequence ID" value="KAK0148207.1"/>
    <property type="molecule type" value="Genomic_DNA"/>
</dbReference>
<dbReference type="InterPro" id="IPR048651">
    <property type="entry name" value="CRLF2-like_D1"/>
</dbReference>
<feature type="compositionally biased region" description="Polar residues" evidence="8">
    <location>
        <begin position="318"/>
        <end position="329"/>
    </location>
</feature>
<accession>A0AA47P6A6</accession>
<feature type="transmembrane region" description="Helical" evidence="9">
    <location>
        <begin position="208"/>
        <end position="230"/>
    </location>
</feature>
<keyword evidence="4 9" id="KW-1133">Transmembrane helix</keyword>
<gene>
    <name evidence="12" type="primary">Il2rg_0</name>
    <name evidence="12" type="ORF">N1851_011871</name>
</gene>
<dbReference type="InterPro" id="IPR013783">
    <property type="entry name" value="Ig-like_fold"/>
</dbReference>
<dbReference type="InterPro" id="IPR036116">
    <property type="entry name" value="FN3_sf"/>
</dbReference>
<dbReference type="GO" id="GO:0009897">
    <property type="term" value="C:external side of plasma membrane"/>
    <property type="evidence" value="ECO:0007669"/>
    <property type="project" value="TreeGrafter"/>
</dbReference>
<dbReference type="SUPFAM" id="SSF49265">
    <property type="entry name" value="Fibronectin type III"/>
    <property type="match status" value="2"/>
</dbReference>
<evidence type="ECO:0000256" key="7">
    <source>
        <dbReference type="ARBA" id="ARBA00023170"/>
    </source>
</evidence>
<dbReference type="PANTHER" id="PTHR23037">
    <property type="entry name" value="CYTOKINE RECEPTOR"/>
    <property type="match status" value="1"/>
</dbReference>
<keyword evidence="6" id="KW-1015">Disulfide bond</keyword>
<evidence type="ECO:0000256" key="3">
    <source>
        <dbReference type="ARBA" id="ARBA00022729"/>
    </source>
</evidence>
<reference evidence="12" key="1">
    <citation type="journal article" date="2023" name="Front. Mar. Sci.">
        <title>A new Merluccius polli reference genome to investigate the effects of global change in West African waters.</title>
        <authorList>
            <person name="Mateo J.L."/>
            <person name="Blanco-Fernandez C."/>
            <person name="Garcia-Vazquez E."/>
            <person name="Machado-Schiaffino G."/>
        </authorList>
    </citation>
    <scope>NUCLEOTIDE SEQUENCE</scope>
    <source>
        <strain evidence="12">C29</strain>
        <tissue evidence="12">Fin</tissue>
    </source>
</reference>
<evidence type="ECO:0000256" key="8">
    <source>
        <dbReference type="SAM" id="MobiDB-lite"/>
    </source>
</evidence>
<evidence type="ECO:0000256" key="1">
    <source>
        <dbReference type="ARBA" id="ARBA00004167"/>
    </source>
</evidence>
<dbReference type="AlphaFoldDB" id="A0AA47P6A6"/>
<sequence length="353" mass="39191">MAVGLLLLYLNGLVFCEEPPDVNCLVVNLDYVHCMWKGSTTPDVNITFYTRFGEVFNECARYVLENTTIVGCDHPYEGLLVKRSSIFFTKLVLGNCSFLNAPINLSVKMGADSNLWYYWNYTCNNHCIVSQVRHRIKENEWNPKQPLIQNENKYCINLPSSGYRYELQVRSTISDICGKSDFWSDWSSPVFWGSTSESSTGTADSVSVWTPVLWALVGSIIFVLLVTVLVQHERLKVIVIPILPDPGKNLAKILADPGNVEDWLPISKSIKEGFKANYSERACSVREYSRISQSASESSVDQSSSDQSSGSCASSVATDQTNCSVSLQMNEPAGPTASTSTIPFSSVERHRAG</sequence>
<feature type="region of interest" description="Disordered" evidence="8">
    <location>
        <begin position="295"/>
        <end position="353"/>
    </location>
</feature>
<dbReference type="Pfam" id="PF21604">
    <property type="entry name" value="CRLF2_D1"/>
    <property type="match status" value="1"/>
</dbReference>
<evidence type="ECO:0000256" key="4">
    <source>
        <dbReference type="ARBA" id="ARBA00022989"/>
    </source>
</evidence>
<dbReference type="PANTHER" id="PTHR23037:SF28">
    <property type="entry name" value="ERYTHROPOIETIN RECEPTOR"/>
    <property type="match status" value="1"/>
</dbReference>
<evidence type="ECO:0000313" key="13">
    <source>
        <dbReference type="Proteomes" id="UP001174136"/>
    </source>
</evidence>
<comment type="subcellular location">
    <subcellularLocation>
        <location evidence="1">Membrane</location>
        <topology evidence="1">Single-pass membrane protein</topology>
    </subcellularLocation>
</comment>
<evidence type="ECO:0000256" key="9">
    <source>
        <dbReference type="SAM" id="Phobius"/>
    </source>
</evidence>
<feature type="compositionally biased region" description="Low complexity" evidence="8">
    <location>
        <begin position="295"/>
        <end position="317"/>
    </location>
</feature>
<dbReference type="GO" id="GO:0004896">
    <property type="term" value="F:cytokine receptor activity"/>
    <property type="evidence" value="ECO:0007669"/>
    <property type="project" value="TreeGrafter"/>
</dbReference>
<feature type="signal peptide" evidence="10">
    <location>
        <begin position="1"/>
        <end position="16"/>
    </location>
</feature>
<name>A0AA47P6A6_MERPO</name>
<organism evidence="12 13">
    <name type="scientific">Merluccius polli</name>
    <name type="common">Benguela hake</name>
    <name type="synonym">Merluccius cadenati</name>
    <dbReference type="NCBI Taxonomy" id="89951"/>
    <lineage>
        <taxon>Eukaryota</taxon>
        <taxon>Metazoa</taxon>
        <taxon>Chordata</taxon>
        <taxon>Craniata</taxon>
        <taxon>Vertebrata</taxon>
        <taxon>Euteleostomi</taxon>
        <taxon>Actinopterygii</taxon>
        <taxon>Neopterygii</taxon>
        <taxon>Teleostei</taxon>
        <taxon>Neoteleostei</taxon>
        <taxon>Acanthomorphata</taxon>
        <taxon>Zeiogadaria</taxon>
        <taxon>Gadariae</taxon>
        <taxon>Gadiformes</taxon>
        <taxon>Gadoidei</taxon>
        <taxon>Merlucciidae</taxon>
        <taxon>Merluccius</taxon>
    </lineage>
</organism>
<keyword evidence="2 9" id="KW-0812">Transmembrane</keyword>
<keyword evidence="7 12" id="KW-0675">Receptor</keyword>
<keyword evidence="13" id="KW-1185">Reference proteome</keyword>
<evidence type="ECO:0000259" key="11">
    <source>
        <dbReference type="Pfam" id="PF21604"/>
    </source>
</evidence>
<evidence type="ECO:0000256" key="6">
    <source>
        <dbReference type="ARBA" id="ARBA00023157"/>
    </source>
</evidence>
<protein>
    <submittedName>
        <fullName evidence="12">Cytokine receptor common subunit gamma</fullName>
    </submittedName>
</protein>
<proteinExistence type="predicted"/>
<comment type="caution">
    <text evidence="12">The sequence shown here is derived from an EMBL/GenBank/DDBJ whole genome shotgun (WGS) entry which is preliminary data.</text>
</comment>
<feature type="domain" description="Cytokine receptor-like factor 2-like D1" evidence="11">
    <location>
        <begin position="27"/>
        <end position="72"/>
    </location>
</feature>
<evidence type="ECO:0000313" key="12">
    <source>
        <dbReference type="EMBL" id="KAK0148207.1"/>
    </source>
</evidence>
<feature type="chain" id="PRO_5041281984" evidence="10">
    <location>
        <begin position="17"/>
        <end position="353"/>
    </location>
</feature>
<keyword evidence="5 9" id="KW-0472">Membrane</keyword>
<dbReference type="Proteomes" id="UP001174136">
    <property type="component" value="Unassembled WGS sequence"/>
</dbReference>
<evidence type="ECO:0000256" key="2">
    <source>
        <dbReference type="ARBA" id="ARBA00022692"/>
    </source>
</evidence>